<evidence type="ECO:0000313" key="2">
    <source>
        <dbReference type="Proteomes" id="UP000502187"/>
    </source>
</evidence>
<evidence type="ECO:0000313" key="1">
    <source>
        <dbReference type="EMBL" id="AXG65498.1"/>
    </source>
</evidence>
<sequence length="638" mass="73749">MTIDQNDPDVFQTVIETKFIVSCLNFINLSLTEGWVLEHKSNFYLLYPYEAGAVHFPELQAIGVQLVQIDGLQDVTNFLSRLGDNPRLILHYVQQNAERLTGVVHQRNANGIYEMMLVKRSSGQIIKPIQELVSLYSGRQPTERDENEDLAQDLQLADDAEFNLRPDESPSIPVIEGSKDVDLPLSQEDEISLEGIEEILNRLKGEEGKSGVSLPKELIRKEEGEDIPPVIEKRKIRRINRRPPPLDRDLVQLDLAGRDFIQALREAYNEVEQFDDGEINVDNLPNFRRAFNLVETYVIDHTSKFDPYRLPSSNYNQNIVENFEVVIGDTRESLRDSGEGLDILHIPGVEGEYLDDLNLLEQRQIQEESQQIEFQLGDYGFVIGHDGTLQKIDVHNQKARQLRGELIEPFVENLHFQWRGNATFIPVRRFLERFFSHPPGVEDGLFSVGRILRDLQTTEISYNTVDSTRRNVPANCLNLDNMNDTCRHLFLMLRRWVTLARRFQNTALHKNVAMELARVYGGWLPGVQYTIPSNVIRLFRNGRLLNHINAPACYSRLHMLIDQPLIGVADPRDCVKDFARSEEWIYIDNYLPYILHIEFWEMFINWFPDCGMEGIQRLSPIFPTQLSDREIWIAARLL</sequence>
<dbReference type="Proteomes" id="UP000502187">
    <property type="component" value="Genome"/>
</dbReference>
<dbReference type="EMBL" id="MH327940">
    <property type="protein sequence ID" value="AXG65498.1"/>
    <property type="molecule type" value="Genomic_RNA"/>
</dbReference>
<reference evidence="1" key="1">
    <citation type="journal article" date="2019" name="J. Virol.">
        <title>Characterization of Novel Reoviruses [Wad Medani virus (Orbivirus) and Kundal (Coltivirus)] collected from Hyalomma antolicum ticks in India during CCHF surveillance.</title>
        <authorList>
            <person name="Yadav P.D."/>
            <person name="Whitmer S.L."/>
            <person name="Sarkale P."/>
            <person name="Ng T.F."/>
            <person name="Goldsmith C.S."/>
            <person name="Nyayanit D.A."/>
            <person name="Esona M.D."/>
            <person name="Shrivastava-Ranjan P."/>
            <person name="Lakra R."/>
            <person name="Pardeshi P."/>
            <person name="Majumdar T.D."/>
            <person name="Francis A."/>
            <person name="Klena J.D."/>
            <person name="Nichol S.T."/>
            <person name="Stroher U."/>
            <person name="Mourya D."/>
        </authorList>
    </citation>
    <scope>NUCLEOTIDE SEQUENCE [LARGE SCALE GENOMIC DNA]</scope>
    <source>
        <strain evidence="1">MCL-13-T-316</strain>
    </source>
</reference>
<dbReference type="KEGG" id="vg:65246905"/>
<proteinExistence type="predicted"/>
<name>A0A499RRX3_9REOV</name>
<accession>A0A499RRX3</accession>
<organism evidence="1 2">
    <name type="scientific">Kundal virus</name>
    <dbReference type="NCBI Taxonomy" id="2290890"/>
    <lineage>
        <taxon>Viruses</taxon>
        <taxon>Riboviria</taxon>
        <taxon>Orthornavirae</taxon>
        <taxon>Duplornaviricota</taxon>
        <taxon>Resentoviricetes</taxon>
        <taxon>Reovirales</taxon>
        <taxon>Spinareoviridae</taxon>
        <taxon>Coltivirus</taxon>
        <taxon>Coltivirus kundalense</taxon>
        <taxon>Kundal coltivirus</taxon>
    </lineage>
</organism>
<dbReference type="GeneID" id="65246905"/>
<gene>
    <name evidence="1" type="primary">VP6</name>
</gene>
<keyword evidence="2" id="KW-1185">Reference proteome</keyword>
<protein>
    <submittedName>
        <fullName evidence="1">VP6</fullName>
    </submittedName>
</protein>
<dbReference type="RefSeq" id="YP_010085998.1">
    <property type="nucleotide sequence ID" value="NC_055239.1"/>
</dbReference>